<dbReference type="OrthoDB" id="5421057at2"/>
<dbReference type="Pfam" id="PF02631">
    <property type="entry name" value="RecX_HTH2"/>
    <property type="match status" value="1"/>
</dbReference>
<dbReference type="RefSeq" id="WP_053428005.1">
    <property type="nucleotide sequence ID" value="NZ_JAMQJB010000017.1"/>
</dbReference>
<comment type="caution">
    <text evidence="9">The sequence shown here is derived from an EMBL/GenBank/DDBJ whole genome shotgun (WGS) entry which is preliminary data.</text>
</comment>
<keyword evidence="4 5" id="KW-0963">Cytoplasm</keyword>
<comment type="function">
    <text evidence="5">Modulates RecA activity.</text>
</comment>
<evidence type="ECO:0000259" key="6">
    <source>
        <dbReference type="Pfam" id="PF02631"/>
    </source>
</evidence>
<dbReference type="InterPro" id="IPR053924">
    <property type="entry name" value="RecX_HTH_2nd"/>
</dbReference>
<reference evidence="10" key="1">
    <citation type="submission" date="2015-07" db="EMBL/GenBank/DDBJ databases">
        <title>Fjat-14235 jcm11544.</title>
        <authorList>
            <person name="Liu B."/>
            <person name="Wang J."/>
            <person name="Zhu Y."/>
            <person name="Liu G."/>
            <person name="Chen Q."/>
            <person name="Chen Z."/>
            <person name="Lan J."/>
            <person name="Che J."/>
            <person name="Ge C."/>
            <person name="Shi H."/>
            <person name="Pan Z."/>
            <person name="Liu X."/>
        </authorList>
    </citation>
    <scope>NUCLEOTIDE SEQUENCE [LARGE SCALE GENOMIC DNA]</scope>
    <source>
        <strain evidence="10">JCM 11544</strain>
    </source>
</reference>
<dbReference type="AlphaFoldDB" id="A0A0M0G3M8"/>
<evidence type="ECO:0000259" key="7">
    <source>
        <dbReference type="Pfam" id="PF21981"/>
    </source>
</evidence>
<dbReference type="GO" id="GO:0005737">
    <property type="term" value="C:cytoplasm"/>
    <property type="evidence" value="ECO:0007669"/>
    <property type="project" value="UniProtKB-SubCell"/>
</dbReference>
<sequence length="268" mass="31408">MGTITKITRQIKNTERYNLFIDGKYAFSVDEGILASHNLRKGLEVDELAIGELQYADDVKKAFNKASHYLSYRMRTEKEVRDHLLESEWEDGIVQEVMDKLKELKYTNDAEFAHAFTGTHMNTSDKGPKWISGELRRKGVDARYIEEALEAFSQDQQVEKAAALMEKMLKKYKNDSMTVAKQKIEQNLMRKGYTGPIMKQAWETVDNQRDDDEAWQAIYHQALKAHRKLSSKYEGYDYYQRMKQALYRKGFSMEDIDRAIEEIKNQEE</sequence>
<evidence type="ECO:0000313" key="9">
    <source>
        <dbReference type="EMBL" id="KON84404.1"/>
    </source>
</evidence>
<dbReference type="PANTHER" id="PTHR33602">
    <property type="entry name" value="REGULATORY PROTEIN RECX FAMILY PROTEIN"/>
    <property type="match status" value="1"/>
</dbReference>
<feature type="domain" description="RecX third three-helical" evidence="7">
    <location>
        <begin position="155"/>
        <end position="201"/>
    </location>
</feature>
<feature type="domain" description="RecX third three-helical" evidence="7">
    <location>
        <begin position="211"/>
        <end position="260"/>
    </location>
</feature>
<dbReference type="HAMAP" id="MF_01114">
    <property type="entry name" value="RecX"/>
    <property type="match status" value="1"/>
</dbReference>
<evidence type="ECO:0000256" key="1">
    <source>
        <dbReference type="ARBA" id="ARBA00004496"/>
    </source>
</evidence>
<dbReference type="InterPro" id="IPR036388">
    <property type="entry name" value="WH-like_DNA-bd_sf"/>
</dbReference>
<evidence type="ECO:0000256" key="3">
    <source>
        <dbReference type="ARBA" id="ARBA00018111"/>
    </source>
</evidence>
<protein>
    <recommendedName>
        <fullName evidence="3 5">Regulatory protein RecX</fullName>
    </recommendedName>
</protein>
<dbReference type="NCBIfam" id="NF010733">
    <property type="entry name" value="PRK14135.1"/>
    <property type="match status" value="1"/>
</dbReference>
<proteinExistence type="inferred from homology"/>
<comment type="subcellular location">
    <subcellularLocation>
        <location evidence="1 5">Cytoplasm</location>
    </subcellularLocation>
</comment>
<name>A0A0M0G3M8_9BACI</name>
<feature type="domain" description="RecX second three-helical" evidence="6">
    <location>
        <begin position="108"/>
        <end position="149"/>
    </location>
</feature>
<gene>
    <name evidence="5" type="primary">recX</name>
    <name evidence="9" type="ORF">AF331_10070</name>
</gene>
<organism evidence="9 10">
    <name type="scientific">Rossellomorea marisflavi</name>
    <dbReference type="NCBI Taxonomy" id="189381"/>
    <lineage>
        <taxon>Bacteria</taxon>
        <taxon>Bacillati</taxon>
        <taxon>Bacillota</taxon>
        <taxon>Bacilli</taxon>
        <taxon>Bacillales</taxon>
        <taxon>Bacillaceae</taxon>
        <taxon>Rossellomorea</taxon>
    </lineage>
</organism>
<feature type="domain" description="RecX first three-helical" evidence="8">
    <location>
        <begin position="62"/>
        <end position="101"/>
    </location>
</feature>
<evidence type="ECO:0000256" key="5">
    <source>
        <dbReference type="HAMAP-Rule" id="MF_01114"/>
    </source>
</evidence>
<keyword evidence="10" id="KW-1185">Reference proteome</keyword>
<dbReference type="InterPro" id="IPR053925">
    <property type="entry name" value="RecX_HTH_3rd"/>
</dbReference>
<dbReference type="Pfam" id="PF21982">
    <property type="entry name" value="RecX_HTH1"/>
    <property type="match status" value="1"/>
</dbReference>
<dbReference type="InterPro" id="IPR053926">
    <property type="entry name" value="RecX_HTH_1st"/>
</dbReference>
<evidence type="ECO:0000256" key="4">
    <source>
        <dbReference type="ARBA" id="ARBA00022490"/>
    </source>
</evidence>
<dbReference type="STRING" id="189381.GCA_900166615_01877"/>
<dbReference type="Gene3D" id="1.10.10.10">
    <property type="entry name" value="Winged helix-like DNA-binding domain superfamily/Winged helix DNA-binding domain"/>
    <property type="match status" value="4"/>
</dbReference>
<dbReference type="EMBL" id="LGUE01000004">
    <property type="protein sequence ID" value="KON84404.1"/>
    <property type="molecule type" value="Genomic_DNA"/>
</dbReference>
<comment type="similarity">
    <text evidence="2 5">Belongs to the RecX family.</text>
</comment>
<dbReference type="Pfam" id="PF21981">
    <property type="entry name" value="RecX_HTH3"/>
    <property type="match status" value="2"/>
</dbReference>
<dbReference type="InterPro" id="IPR003783">
    <property type="entry name" value="Regulatory_RecX"/>
</dbReference>
<evidence type="ECO:0000259" key="8">
    <source>
        <dbReference type="Pfam" id="PF21982"/>
    </source>
</evidence>
<dbReference type="GO" id="GO:0006282">
    <property type="term" value="P:regulation of DNA repair"/>
    <property type="evidence" value="ECO:0007669"/>
    <property type="project" value="UniProtKB-UniRule"/>
</dbReference>
<accession>A0A0M0G3M8</accession>
<evidence type="ECO:0000256" key="2">
    <source>
        <dbReference type="ARBA" id="ARBA00009695"/>
    </source>
</evidence>
<dbReference type="PANTHER" id="PTHR33602:SF1">
    <property type="entry name" value="REGULATORY PROTEIN RECX FAMILY PROTEIN"/>
    <property type="match status" value="1"/>
</dbReference>
<dbReference type="PATRIC" id="fig|189381.12.peg.2012"/>
<dbReference type="Proteomes" id="UP000037405">
    <property type="component" value="Unassembled WGS sequence"/>
</dbReference>
<evidence type="ECO:0000313" key="10">
    <source>
        <dbReference type="Proteomes" id="UP000037405"/>
    </source>
</evidence>